<keyword evidence="3" id="KW-0732">Signal</keyword>
<evidence type="ECO:0000313" key="6">
    <source>
        <dbReference type="Proteomes" id="UP000545507"/>
    </source>
</evidence>
<comment type="subcellular location">
    <subcellularLocation>
        <location evidence="1">Periplasm</location>
    </subcellularLocation>
</comment>
<proteinExistence type="inferred from homology"/>
<accession>A0A7Y8GUN4</accession>
<dbReference type="AlphaFoldDB" id="A0A7Y8GUN4"/>
<protein>
    <submittedName>
        <fullName evidence="5">PhnD/SsuA/transferrin family substrate-binding protein</fullName>
    </submittedName>
</protein>
<organism evidence="5 6">
    <name type="scientific">Hydrogenophaga aromaticivorans</name>
    <dbReference type="NCBI Taxonomy" id="2610898"/>
    <lineage>
        <taxon>Bacteria</taxon>
        <taxon>Pseudomonadati</taxon>
        <taxon>Pseudomonadota</taxon>
        <taxon>Betaproteobacteria</taxon>
        <taxon>Burkholderiales</taxon>
        <taxon>Comamonadaceae</taxon>
        <taxon>Hydrogenophaga</taxon>
    </lineage>
</organism>
<evidence type="ECO:0000256" key="2">
    <source>
        <dbReference type="ARBA" id="ARBA00010742"/>
    </source>
</evidence>
<evidence type="ECO:0000259" key="4">
    <source>
        <dbReference type="Pfam" id="PF09084"/>
    </source>
</evidence>
<dbReference type="EMBL" id="VYGV01000006">
    <property type="protein sequence ID" value="NWF45157.1"/>
    <property type="molecule type" value="Genomic_DNA"/>
</dbReference>
<feature type="domain" description="SsuA/THI5-like" evidence="4">
    <location>
        <begin position="118"/>
        <end position="330"/>
    </location>
</feature>
<dbReference type="PANTHER" id="PTHR30024">
    <property type="entry name" value="ALIPHATIC SULFONATES-BINDING PROTEIN-RELATED"/>
    <property type="match status" value="1"/>
</dbReference>
<dbReference type="PANTHER" id="PTHR30024:SF47">
    <property type="entry name" value="TAURINE-BINDING PERIPLASMIC PROTEIN"/>
    <property type="match status" value="1"/>
</dbReference>
<comment type="caution">
    <text evidence="5">The sequence shown here is derived from an EMBL/GenBank/DDBJ whole genome shotgun (WGS) entry which is preliminary data.</text>
</comment>
<gene>
    <name evidence="5" type="ORF">F3K02_07810</name>
</gene>
<reference evidence="5 6" key="1">
    <citation type="submission" date="2019-09" db="EMBL/GenBank/DDBJ databases">
        <title>Hydrogenophaga aromatica sp. nov., isolated from a para-xylene-degrading enrichment culture.</title>
        <authorList>
            <person name="Tancsics A."/>
            <person name="Banerjee S."/>
        </authorList>
    </citation>
    <scope>NUCLEOTIDE SEQUENCE [LARGE SCALE GENOMIC DNA]</scope>
    <source>
        <strain evidence="5 6">D2P1</strain>
    </source>
</reference>
<dbReference type="GO" id="GO:0042597">
    <property type="term" value="C:periplasmic space"/>
    <property type="evidence" value="ECO:0007669"/>
    <property type="project" value="UniProtKB-SubCell"/>
</dbReference>
<name>A0A7Y8GUN4_9BURK</name>
<evidence type="ECO:0000256" key="1">
    <source>
        <dbReference type="ARBA" id="ARBA00004418"/>
    </source>
</evidence>
<evidence type="ECO:0000256" key="3">
    <source>
        <dbReference type="ARBA" id="ARBA00022729"/>
    </source>
</evidence>
<comment type="similarity">
    <text evidence="2">Belongs to the bacterial solute-binding protein SsuA/TauA family.</text>
</comment>
<keyword evidence="6" id="KW-1185">Reference proteome</keyword>
<dbReference type="Pfam" id="PF09084">
    <property type="entry name" value="NMT1"/>
    <property type="match status" value="1"/>
</dbReference>
<dbReference type="InterPro" id="IPR015168">
    <property type="entry name" value="SsuA/THI5"/>
</dbReference>
<dbReference type="GO" id="GO:0042918">
    <property type="term" value="P:alkanesulfonate transmembrane transport"/>
    <property type="evidence" value="ECO:0007669"/>
    <property type="project" value="TreeGrafter"/>
</dbReference>
<dbReference type="SUPFAM" id="SSF53850">
    <property type="entry name" value="Periplasmic binding protein-like II"/>
    <property type="match status" value="1"/>
</dbReference>
<dbReference type="Proteomes" id="UP000545507">
    <property type="component" value="Unassembled WGS sequence"/>
</dbReference>
<dbReference type="Gene3D" id="3.40.190.10">
    <property type="entry name" value="Periplasmic binding protein-like II"/>
    <property type="match status" value="2"/>
</dbReference>
<sequence length="415" mass="45072">MDTGTVGQHRDPVRLTPPARLLLLIAFKLGGNPLGIRPDAGFCDGAYAGTLKTRYQRGCVMWSRRGWGRVCASAMLTAGLPAVFAQSRPATSVAAPVTRNTLGRVVMAVENRSSFCYLPLTIADRLGYFAAEGLDVQLRDFTEPGQALQAMLSGATHLVSGPYSHTISLQMRGQSIRSIVLQGRTPQIVLGVSLQTMEHYRQLRDLRGRRIAVTALGSASHRIARLLLTRAGLGPQDVTYQAFPSASAAVAAFRSGQVDAICYTDPVITQLEQAGQLRVVADTRTTRGNADVFGGPLPAGCLSASADFVENNPKHCQAITDAMVHALKWLQTAGPSDLIRIVPETYFLGDRALYLAAFSRARESWTPDGLMPEAGPQTTVRMLAHFDDAQMLQRVNLERTFTNEFAQKSKARFRA</sequence>
<evidence type="ECO:0000313" key="5">
    <source>
        <dbReference type="EMBL" id="NWF45157.1"/>
    </source>
</evidence>